<evidence type="ECO:0000256" key="6">
    <source>
        <dbReference type="ARBA" id="ARBA00022822"/>
    </source>
</evidence>
<comment type="subunit">
    <text evidence="4 11">Tetramer of two alpha and two beta chains.</text>
</comment>
<evidence type="ECO:0000256" key="1">
    <source>
        <dbReference type="ARBA" id="ARBA00001933"/>
    </source>
</evidence>
<dbReference type="PANTHER" id="PTHR48077">
    <property type="entry name" value="TRYPTOPHAN SYNTHASE-RELATED"/>
    <property type="match status" value="1"/>
</dbReference>
<dbReference type="OrthoDB" id="9766131at2"/>
<keyword evidence="9 11" id="KW-0456">Lyase</keyword>
<evidence type="ECO:0000256" key="10">
    <source>
        <dbReference type="ARBA" id="ARBA00049047"/>
    </source>
</evidence>
<dbReference type="CDD" id="cd06446">
    <property type="entry name" value="Trp-synth_B"/>
    <property type="match status" value="1"/>
</dbReference>
<comment type="caution">
    <text evidence="13">The sequence shown here is derived from an EMBL/GenBank/DDBJ whole genome shotgun (WGS) entry which is preliminary data.</text>
</comment>
<evidence type="ECO:0000256" key="5">
    <source>
        <dbReference type="ARBA" id="ARBA00022605"/>
    </source>
</evidence>
<dbReference type="PROSITE" id="PS00168">
    <property type="entry name" value="TRP_SYNTHASE_BETA"/>
    <property type="match status" value="1"/>
</dbReference>
<gene>
    <name evidence="11" type="primary">trpB</name>
    <name evidence="13" type="ORF">BJ976_002238</name>
</gene>
<keyword evidence="14" id="KW-1185">Reference proteome</keyword>
<evidence type="ECO:0000256" key="2">
    <source>
        <dbReference type="ARBA" id="ARBA00004733"/>
    </source>
</evidence>
<dbReference type="InterPro" id="IPR006653">
    <property type="entry name" value="Trp_synth_b_CS"/>
</dbReference>
<dbReference type="PANTHER" id="PTHR48077:SF3">
    <property type="entry name" value="TRYPTOPHAN SYNTHASE"/>
    <property type="match status" value="1"/>
</dbReference>
<evidence type="ECO:0000313" key="14">
    <source>
        <dbReference type="Proteomes" id="UP000560081"/>
    </source>
</evidence>
<dbReference type="NCBIfam" id="TIGR00263">
    <property type="entry name" value="trpB"/>
    <property type="match status" value="1"/>
</dbReference>
<dbReference type="EMBL" id="JACHMC010000001">
    <property type="protein sequence ID" value="MBB4883887.1"/>
    <property type="molecule type" value="Genomic_DNA"/>
</dbReference>
<evidence type="ECO:0000256" key="8">
    <source>
        <dbReference type="ARBA" id="ARBA00023141"/>
    </source>
</evidence>
<dbReference type="InterPro" id="IPR006654">
    <property type="entry name" value="Trp_synth_beta"/>
</dbReference>
<evidence type="ECO:0000256" key="3">
    <source>
        <dbReference type="ARBA" id="ARBA00009982"/>
    </source>
</evidence>
<dbReference type="InterPro" id="IPR036052">
    <property type="entry name" value="TrpB-like_PALP_sf"/>
</dbReference>
<dbReference type="Gene3D" id="3.40.50.1100">
    <property type="match status" value="2"/>
</dbReference>
<feature type="domain" description="Tryptophan synthase beta chain-like PALP" evidence="12">
    <location>
        <begin position="81"/>
        <end position="404"/>
    </location>
</feature>
<dbReference type="HAMAP" id="MF_00133">
    <property type="entry name" value="Trp_synth_beta"/>
    <property type="match status" value="1"/>
</dbReference>
<evidence type="ECO:0000259" key="12">
    <source>
        <dbReference type="Pfam" id="PF00291"/>
    </source>
</evidence>
<dbReference type="EC" id="4.2.1.20" evidence="11"/>
<dbReference type="AlphaFoldDB" id="A0A4Y8WXC9"/>
<dbReference type="InterPro" id="IPR001926">
    <property type="entry name" value="TrpB-like_PALP"/>
</dbReference>
<name>A0A4Y8WXC9_9MICC</name>
<feature type="modified residue" description="N6-(pyridoxal phosphate)lysine" evidence="11">
    <location>
        <position position="114"/>
    </location>
</feature>
<comment type="cofactor">
    <cofactor evidence="1 11">
        <name>pyridoxal 5'-phosphate</name>
        <dbReference type="ChEBI" id="CHEBI:597326"/>
    </cofactor>
</comment>
<keyword evidence="6 11" id="KW-0822">Tryptophan biosynthesis</keyword>
<evidence type="ECO:0000313" key="13">
    <source>
        <dbReference type="EMBL" id="MBB4883887.1"/>
    </source>
</evidence>
<dbReference type="Proteomes" id="UP000560081">
    <property type="component" value="Unassembled WGS sequence"/>
</dbReference>
<dbReference type="FunFam" id="3.40.50.1100:FF:000004">
    <property type="entry name" value="Tryptophan synthase beta chain"/>
    <property type="match status" value="1"/>
</dbReference>
<dbReference type="RefSeq" id="WP_135030590.1">
    <property type="nucleotide sequence ID" value="NZ_BMLA01000007.1"/>
</dbReference>
<evidence type="ECO:0000256" key="9">
    <source>
        <dbReference type="ARBA" id="ARBA00023239"/>
    </source>
</evidence>
<dbReference type="GO" id="GO:0005737">
    <property type="term" value="C:cytoplasm"/>
    <property type="evidence" value="ECO:0007669"/>
    <property type="project" value="TreeGrafter"/>
</dbReference>
<dbReference type="InterPro" id="IPR023026">
    <property type="entry name" value="Trp_synth_beta/beta-like"/>
</dbReference>
<dbReference type="SUPFAM" id="SSF53686">
    <property type="entry name" value="Tryptophan synthase beta subunit-like PLP-dependent enzymes"/>
    <property type="match status" value="1"/>
</dbReference>
<dbReference type="GO" id="GO:0004834">
    <property type="term" value="F:tryptophan synthase activity"/>
    <property type="evidence" value="ECO:0007669"/>
    <property type="project" value="UniProtKB-UniRule"/>
</dbReference>
<evidence type="ECO:0000256" key="4">
    <source>
        <dbReference type="ARBA" id="ARBA00011270"/>
    </source>
</evidence>
<proteinExistence type="inferred from homology"/>
<keyword evidence="8 11" id="KW-0057">Aromatic amino acid biosynthesis</keyword>
<dbReference type="UniPathway" id="UPA00035">
    <property type="reaction ID" value="UER00044"/>
</dbReference>
<sequence>MTHRPKSSTAEPRTLAEAAALVSTPDLDVSPDGTFGEFGGAHLPPHLQGPMAEVAQAYADARNDPEFYAEYRRLLRDVVGRPSPVTEARRLSAELGGAQILLKREDLNHTGSHKINHCIGEALLAKRMGKRSLIAETGAGQHGVALATAAAMTGLDCEIHMGAIDIAKQHPNVVRMRLLGAKVVSVDREGRSLKEAVDSAFDVYAQRPQDYLFAIGSVVGPHPFPTIVRDFQTVVGRESRAQLLERFGALPAAVVACVGGGSNAMGAFTAYLDDADVRLIGVEPGGRSAARGEHAMTMTHGTAGTLHGMATLVIQDDDGAAAPVHSIASGLDYPGVGPQHAHFQSIGRVEYVAEDDDAVLDAFQRLTRLEGIVPALESAHAVAHAMRLAPTLPADARILVNLSGRGDKDVDYVAERLGLEGVADETVR</sequence>
<comment type="pathway">
    <text evidence="2 11">Amino-acid biosynthesis; L-tryptophan biosynthesis; L-tryptophan from chorismate: step 5/5.</text>
</comment>
<protein>
    <recommendedName>
        <fullName evidence="11">Tryptophan synthase beta chain</fullName>
        <ecNumber evidence="11">4.2.1.20</ecNumber>
    </recommendedName>
</protein>
<accession>A0A4Y8WXC9</accession>
<comment type="catalytic activity">
    <reaction evidence="10 11">
        <text>(1S,2R)-1-C-(indol-3-yl)glycerol 3-phosphate + L-serine = D-glyceraldehyde 3-phosphate + L-tryptophan + H2O</text>
        <dbReference type="Rhea" id="RHEA:10532"/>
        <dbReference type="ChEBI" id="CHEBI:15377"/>
        <dbReference type="ChEBI" id="CHEBI:33384"/>
        <dbReference type="ChEBI" id="CHEBI:57912"/>
        <dbReference type="ChEBI" id="CHEBI:58866"/>
        <dbReference type="ChEBI" id="CHEBI:59776"/>
        <dbReference type="EC" id="4.2.1.20"/>
    </reaction>
</comment>
<keyword evidence="5 11" id="KW-0028">Amino-acid biosynthesis</keyword>
<dbReference type="Pfam" id="PF00291">
    <property type="entry name" value="PALP"/>
    <property type="match status" value="1"/>
</dbReference>
<dbReference type="PIRSF" id="PIRSF001413">
    <property type="entry name" value="Trp_syn_beta"/>
    <property type="match status" value="1"/>
</dbReference>
<organism evidence="13 14">
    <name type="scientific">Micrococcus flavus</name>
    <dbReference type="NCBI Taxonomy" id="384602"/>
    <lineage>
        <taxon>Bacteria</taxon>
        <taxon>Bacillati</taxon>
        <taxon>Actinomycetota</taxon>
        <taxon>Actinomycetes</taxon>
        <taxon>Micrococcales</taxon>
        <taxon>Micrococcaceae</taxon>
        <taxon>Micrococcus</taxon>
    </lineage>
</organism>
<comment type="function">
    <text evidence="11">The beta subunit is responsible for the synthesis of L-tryptophan from indole and L-serine.</text>
</comment>
<reference evidence="13 14" key="1">
    <citation type="submission" date="2020-08" db="EMBL/GenBank/DDBJ databases">
        <title>Sequencing the genomes of 1000 actinobacteria strains.</title>
        <authorList>
            <person name="Klenk H.-P."/>
        </authorList>
    </citation>
    <scope>NUCLEOTIDE SEQUENCE [LARGE SCALE GENOMIC DNA]</scope>
    <source>
        <strain evidence="13 14">DSM 19079</strain>
    </source>
</reference>
<evidence type="ECO:0000256" key="11">
    <source>
        <dbReference type="HAMAP-Rule" id="MF_00133"/>
    </source>
</evidence>
<comment type="similarity">
    <text evidence="3 11">Belongs to the TrpB family.</text>
</comment>
<keyword evidence="7 11" id="KW-0663">Pyridoxal phosphate</keyword>
<evidence type="ECO:0000256" key="7">
    <source>
        <dbReference type="ARBA" id="ARBA00022898"/>
    </source>
</evidence>